<evidence type="ECO:0000313" key="13">
    <source>
        <dbReference type="Proteomes" id="UP001646141"/>
    </source>
</evidence>
<keyword evidence="3 9" id="KW-0645">Protease</keyword>
<feature type="compositionally biased region" description="Low complexity" evidence="11">
    <location>
        <begin position="178"/>
        <end position="197"/>
    </location>
</feature>
<evidence type="ECO:0000256" key="8">
    <source>
        <dbReference type="ARBA" id="ARBA00023136"/>
    </source>
</evidence>
<evidence type="ECO:0000256" key="4">
    <source>
        <dbReference type="ARBA" id="ARBA00022692"/>
    </source>
</evidence>
<evidence type="ECO:0000256" key="1">
    <source>
        <dbReference type="ARBA" id="ARBA00006139"/>
    </source>
</evidence>
<evidence type="ECO:0000256" key="7">
    <source>
        <dbReference type="ARBA" id="ARBA00022989"/>
    </source>
</evidence>
<evidence type="ECO:0000256" key="10">
    <source>
        <dbReference type="RuleBase" id="RU004181"/>
    </source>
</evidence>
<keyword evidence="2 9" id="KW-1003">Cell membrane</keyword>
<dbReference type="EC" id="3.4.23.36" evidence="9"/>
<reference evidence="12 13" key="1">
    <citation type="submission" date="2018-09" db="EMBL/GenBank/DDBJ databases">
        <title>Comparative genomics of Leucobacter spp.</title>
        <authorList>
            <person name="Reis A.C."/>
            <person name="Kolvenbach B.A."/>
            <person name="Corvini P.F.X."/>
            <person name="Nunes O.C."/>
        </authorList>
    </citation>
    <scope>NUCLEOTIDE SEQUENCE [LARGE SCALE GENOMIC DNA]</scope>
    <source>
        <strain evidence="12 13">L-1</strain>
    </source>
</reference>
<dbReference type="GO" id="GO:0004190">
    <property type="term" value="F:aspartic-type endopeptidase activity"/>
    <property type="evidence" value="ECO:0007669"/>
    <property type="project" value="UniProtKB-EC"/>
</dbReference>
<keyword evidence="13" id="KW-1185">Reference proteome</keyword>
<keyword evidence="4 9" id="KW-0812">Transmembrane</keyword>
<evidence type="ECO:0000256" key="9">
    <source>
        <dbReference type="HAMAP-Rule" id="MF_00161"/>
    </source>
</evidence>
<protein>
    <recommendedName>
        <fullName evidence="9">Lipoprotein signal peptidase</fullName>
        <ecNumber evidence="9">3.4.23.36</ecNumber>
    </recommendedName>
    <alternativeName>
        <fullName evidence="9">Prolipoprotein signal peptidase</fullName>
    </alternativeName>
    <alternativeName>
        <fullName evidence="9">Signal peptidase II</fullName>
        <shortName evidence="9">SPase II</shortName>
    </alternativeName>
</protein>
<feature type="transmembrane region" description="Helical" evidence="9">
    <location>
        <begin position="82"/>
        <end position="101"/>
    </location>
</feature>
<comment type="caution">
    <text evidence="12">The sequence shown here is derived from an EMBL/GenBank/DDBJ whole genome shotgun (WGS) entry which is preliminary data.</text>
</comment>
<keyword evidence="7 9" id="KW-1133">Transmembrane helix</keyword>
<proteinExistence type="inferred from homology"/>
<accession>A0ABS1SUB8</accession>
<keyword evidence="8 9" id="KW-0472">Membrane</keyword>
<feature type="transmembrane region" description="Helical" evidence="9">
    <location>
        <begin position="50"/>
        <end position="75"/>
    </location>
</feature>
<evidence type="ECO:0000256" key="6">
    <source>
        <dbReference type="ARBA" id="ARBA00022801"/>
    </source>
</evidence>
<dbReference type="NCBIfam" id="TIGR00077">
    <property type="entry name" value="lspA"/>
    <property type="match status" value="1"/>
</dbReference>
<name>A0ABS1SUB8_9MICO</name>
<evidence type="ECO:0000256" key="3">
    <source>
        <dbReference type="ARBA" id="ARBA00022670"/>
    </source>
</evidence>
<evidence type="ECO:0000313" key="12">
    <source>
        <dbReference type="EMBL" id="MBL3690767.1"/>
    </source>
</evidence>
<keyword evidence="6 9" id="KW-0378">Hydrolase</keyword>
<comment type="catalytic activity">
    <reaction evidence="9">
        <text>Release of signal peptides from bacterial membrane prolipoproteins. Hydrolyzes -Xaa-Yaa-Zaa-|-(S,diacylglyceryl)Cys-, in which Xaa is hydrophobic (preferably Leu), and Yaa (Ala or Ser) and Zaa (Gly or Ala) have small, neutral side chains.</text>
        <dbReference type="EC" id="3.4.23.36"/>
    </reaction>
</comment>
<organism evidence="12 13">
    <name type="scientific">Leucobacter chromiireducens subsp. chromiireducens</name>
    <dbReference type="NCBI Taxonomy" id="660067"/>
    <lineage>
        <taxon>Bacteria</taxon>
        <taxon>Bacillati</taxon>
        <taxon>Actinomycetota</taxon>
        <taxon>Actinomycetes</taxon>
        <taxon>Micrococcales</taxon>
        <taxon>Microbacteriaceae</taxon>
        <taxon>Leucobacter</taxon>
    </lineage>
</organism>
<comment type="function">
    <text evidence="9">This protein specifically catalyzes the removal of signal peptides from prolipoproteins.</text>
</comment>
<comment type="caution">
    <text evidence="9">Lacks conserved residue(s) required for the propagation of feature annotation.</text>
</comment>
<feature type="region of interest" description="Disordered" evidence="11">
    <location>
        <begin position="178"/>
        <end position="210"/>
    </location>
</feature>
<dbReference type="InterPro" id="IPR001872">
    <property type="entry name" value="Peptidase_A8"/>
</dbReference>
<keyword evidence="5 9" id="KW-0064">Aspartyl protease</keyword>
<gene>
    <name evidence="9 12" type="primary">lspA</name>
    <name evidence="12" type="ORF">D3226_12520</name>
</gene>
<feature type="transmembrane region" description="Helical" evidence="9">
    <location>
        <begin position="131"/>
        <end position="155"/>
    </location>
</feature>
<dbReference type="EMBL" id="QYAD01000004">
    <property type="protein sequence ID" value="MBL3690767.1"/>
    <property type="molecule type" value="Genomic_DNA"/>
</dbReference>
<feature type="active site" evidence="9">
    <location>
        <position position="117"/>
    </location>
</feature>
<evidence type="ECO:0000256" key="5">
    <source>
        <dbReference type="ARBA" id="ARBA00022750"/>
    </source>
</evidence>
<comment type="pathway">
    <text evidence="9">Protein modification; lipoprotein biosynthesis (signal peptide cleavage).</text>
</comment>
<dbReference type="Proteomes" id="UP001646141">
    <property type="component" value="Unassembled WGS sequence"/>
</dbReference>
<dbReference type="PRINTS" id="PR00781">
    <property type="entry name" value="LIPOSIGPTASE"/>
</dbReference>
<comment type="subcellular location">
    <subcellularLocation>
        <location evidence="9">Cell membrane</location>
        <topology evidence="9">Multi-pass membrane protein</topology>
    </subcellularLocation>
</comment>
<sequence length="210" mass="22463">MPLVLFVVAIAVFTADQLVKNWVVATLPEGVTVPVLGDVLRWHFVRNPGAAFSLATGQTWIFTILAAAVVIVILWQIRRLRSLPWALFLGLLLGGVLGNLTDRLTREPGFPEGHVIDFISTPWMWLGFNEAIYNIADIGIVSGMILFIVITLLGLPIDGRSRAQARADEAAAEEAKLAAKAAESASAPETDASSTDSASDDSEGRGNATP</sequence>
<evidence type="ECO:0000256" key="2">
    <source>
        <dbReference type="ARBA" id="ARBA00022475"/>
    </source>
</evidence>
<dbReference type="PANTHER" id="PTHR33695:SF1">
    <property type="entry name" value="LIPOPROTEIN SIGNAL PEPTIDASE"/>
    <property type="match status" value="1"/>
</dbReference>
<dbReference type="Pfam" id="PF01252">
    <property type="entry name" value="Peptidase_A8"/>
    <property type="match status" value="1"/>
</dbReference>
<evidence type="ECO:0000256" key="11">
    <source>
        <dbReference type="SAM" id="MobiDB-lite"/>
    </source>
</evidence>
<comment type="similarity">
    <text evidence="1 9 10">Belongs to the peptidase A8 family.</text>
</comment>
<feature type="active site" evidence="9">
    <location>
        <position position="137"/>
    </location>
</feature>
<dbReference type="PANTHER" id="PTHR33695">
    <property type="entry name" value="LIPOPROTEIN SIGNAL PEPTIDASE"/>
    <property type="match status" value="1"/>
</dbReference>
<dbReference type="HAMAP" id="MF_00161">
    <property type="entry name" value="LspA"/>
    <property type="match status" value="1"/>
</dbReference>